<protein>
    <submittedName>
        <fullName evidence="2">Uncharacterized protein</fullName>
    </submittedName>
</protein>
<feature type="transmembrane region" description="Helical" evidence="1">
    <location>
        <begin position="18"/>
        <end position="39"/>
    </location>
</feature>
<reference evidence="2" key="1">
    <citation type="journal article" date="2020" name="Stud. Mycol.">
        <title>101 Dothideomycetes genomes: a test case for predicting lifestyles and emergence of pathogens.</title>
        <authorList>
            <person name="Haridas S."/>
            <person name="Albert R."/>
            <person name="Binder M."/>
            <person name="Bloem J."/>
            <person name="Labutti K."/>
            <person name="Salamov A."/>
            <person name="Andreopoulos B."/>
            <person name="Baker S."/>
            <person name="Barry K."/>
            <person name="Bills G."/>
            <person name="Bluhm B."/>
            <person name="Cannon C."/>
            <person name="Castanera R."/>
            <person name="Culley D."/>
            <person name="Daum C."/>
            <person name="Ezra D."/>
            <person name="Gonzalez J."/>
            <person name="Henrissat B."/>
            <person name="Kuo A."/>
            <person name="Liang C."/>
            <person name="Lipzen A."/>
            <person name="Lutzoni F."/>
            <person name="Magnuson J."/>
            <person name="Mondo S."/>
            <person name="Nolan M."/>
            <person name="Ohm R."/>
            <person name="Pangilinan J."/>
            <person name="Park H.-J."/>
            <person name="Ramirez L."/>
            <person name="Alfaro M."/>
            <person name="Sun H."/>
            <person name="Tritt A."/>
            <person name="Yoshinaga Y."/>
            <person name="Zwiers L.-H."/>
            <person name="Turgeon B."/>
            <person name="Goodwin S."/>
            <person name="Spatafora J."/>
            <person name="Crous P."/>
            <person name="Grigoriev I."/>
        </authorList>
    </citation>
    <scope>NUCLEOTIDE SEQUENCE</scope>
    <source>
        <strain evidence="2">CBS 122368</strain>
    </source>
</reference>
<sequence length="53" mass="5492">MQKHGVDVLIVPSEATRLAAITGMIATSSLIITVGLTSAPGRLPYSNRTRGIG</sequence>
<organism evidence="2 3">
    <name type="scientific">Trematosphaeria pertusa</name>
    <dbReference type="NCBI Taxonomy" id="390896"/>
    <lineage>
        <taxon>Eukaryota</taxon>
        <taxon>Fungi</taxon>
        <taxon>Dikarya</taxon>
        <taxon>Ascomycota</taxon>
        <taxon>Pezizomycotina</taxon>
        <taxon>Dothideomycetes</taxon>
        <taxon>Pleosporomycetidae</taxon>
        <taxon>Pleosporales</taxon>
        <taxon>Massarineae</taxon>
        <taxon>Trematosphaeriaceae</taxon>
        <taxon>Trematosphaeria</taxon>
    </lineage>
</organism>
<dbReference type="RefSeq" id="XP_033685009.1">
    <property type="nucleotide sequence ID" value="XM_033821685.1"/>
</dbReference>
<accession>A0A6A6IHC1</accession>
<evidence type="ECO:0000256" key="1">
    <source>
        <dbReference type="SAM" id="Phobius"/>
    </source>
</evidence>
<evidence type="ECO:0000313" key="3">
    <source>
        <dbReference type="Proteomes" id="UP000800094"/>
    </source>
</evidence>
<dbReference type="Proteomes" id="UP000800094">
    <property type="component" value="Unassembled WGS sequence"/>
</dbReference>
<keyword evidence="3" id="KW-1185">Reference proteome</keyword>
<dbReference type="EMBL" id="ML987194">
    <property type="protein sequence ID" value="KAF2250005.1"/>
    <property type="molecule type" value="Genomic_DNA"/>
</dbReference>
<name>A0A6A6IHC1_9PLEO</name>
<keyword evidence="1" id="KW-0812">Transmembrane</keyword>
<keyword evidence="1" id="KW-1133">Transmembrane helix</keyword>
<gene>
    <name evidence="2" type="ORF">BU26DRAFT_294120</name>
</gene>
<dbReference type="AlphaFoldDB" id="A0A6A6IHC1"/>
<evidence type="ECO:0000313" key="2">
    <source>
        <dbReference type="EMBL" id="KAF2250005.1"/>
    </source>
</evidence>
<proteinExistence type="predicted"/>
<keyword evidence="1" id="KW-0472">Membrane</keyword>
<dbReference type="GeneID" id="54575015"/>